<accession>A0ABW4TCX0</accession>
<keyword evidence="8" id="KW-1185">Reference proteome</keyword>
<dbReference type="PRINTS" id="PR00400">
    <property type="entry name" value="TETREPRESSOR"/>
</dbReference>
<dbReference type="PROSITE" id="PS01081">
    <property type="entry name" value="HTH_TETR_1"/>
    <property type="match status" value="1"/>
</dbReference>
<dbReference type="Proteomes" id="UP001597368">
    <property type="component" value="Unassembled WGS sequence"/>
</dbReference>
<sequence>MTSKQFTSVWVREPRQSKAQGHGLTRDQIVRAALELLDAEGLEALSMRKLGARLGAGATSLYWHVANKDELLELAYDEIWGEMPVPDPDAVGWKDTASAYAHGMRRTILSHPWAAGLIGRMPAIGPNSLRAGDLLRRALILAGFRGMEQDYAGSAITAFVIGTTIPEVAWRSLSQEGAYDAASMREVVRKAASDYPDFVARTDDYEGRDERVVREMNFDFGLLCVLDGLEKRLGS</sequence>
<dbReference type="EMBL" id="JBHUFV010000083">
    <property type="protein sequence ID" value="MFD1939556.1"/>
    <property type="molecule type" value="Genomic_DNA"/>
</dbReference>
<dbReference type="Gene3D" id="1.10.357.10">
    <property type="entry name" value="Tetracycline Repressor, domain 2"/>
    <property type="match status" value="1"/>
</dbReference>
<dbReference type="InterPro" id="IPR003012">
    <property type="entry name" value="Tet_transcr_reg_TetR"/>
</dbReference>
<keyword evidence="3 5" id="KW-0238">DNA-binding</keyword>
<dbReference type="PANTHER" id="PTHR30055">
    <property type="entry name" value="HTH-TYPE TRANSCRIPTIONAL REGULATOR RUTR"/>
    <property type="match status" value="1"/>
</dbReference>
<evidence type="ECO:0000313" key="7">
    <source>
        <dbReference type="EMBL" id="MFD1939556.1"/>
    </source>
</evidence>
<evidence type="ECO:0000259" key="6">
    <source>
        <dbReference type="PROSITE" id="PS50977"/>
    </source>
</evidence>
<dbReference type="InterPro" id="IPR050109">
    <property type="entry name" value="HTH-type_TetR-like_transc_reg"/>
</dbReference>
<keyword evidence="4" id="KW-0804">Transcription</keyword>
<evidence type="ECO:0000256" key="2">
    <source>
        <dbReference type="ARBA" id="ARBA00023015"/>
    </source>
</evidence>
<keyword evidence="2" id="KW-0805">Transcription regulation</keyword>
<dbReference type="PROSITE" id="PS50977">
    <property type="entry name" value="HTH_TETR_2"/>
    <property type="match status" value="1"/>
</dbReference>
<organism evidence="7 8">
    <name type="scientific">Nonomuraea mangrovi</name>
    <dbReference type="NCBI Taxonomy" id="2316207"/>
    <lineage>
        <taxon>Bacteria</taxon>
        <taxon>Bacillati</taxon>
        <taxon>Actinomycetota</taxon>
        <taxon>Actinomycetes</taxon>
        <taxon>Streptosporangiales</taxon>
        <taxon>Streptosporangiaceae</taxon>
        <taxon>Nonomuraea</taxon>
    </lineage>
</organism>
<evidence type="ECO:0000256" key="3">
    <source>
        <dbReference type="ARBA" id="ARBA00023125"/>
    </source>
</evidence>
<comment type="caution">
    <text evidence="7">The sequence shown here is derived from an EMBL/GenBank/DDBJ whole genome shotgun (WGS) entry which is preliminary data.</text>
</comment>
<feature type="DNA-binding region" description="H-T-H motif" evidence="5">
    <location>
        <begin position="46"/>
        <end position="65"/>
    </location>
</feature>
<dbReference type="InterPro" id="IPR001647">
    <property type="entry name" value="HTH_TetR"/>
</dbReference>
<dbReference type="RefSeq" id="WP_379581933.1">
    <property type="nucleotide sequence ID" value="NZ_JBHUFV010000083.1"/>
</dbReference>
<gene>
    <name evidence="7" type="ORF">ACFSKW_49645</name>
</gene>
<feature type="domain" description="HTH tetR-type" evidence="6">
    <location>
        <begin position="23"/>
        <end position="83"/>
    </location>
</feature>
<dbReference type="Pfam" id="PF02909">
    <property type="entry name" value="TetR_C_1"/>
    <property type="match status" value="1"/>
</dbReference>
<dbReference type="SUPFAM" id="SSF48498">
    <property type="entry name" value="Tetracyclin repressor-like, C-terminal domain"/>
    <property type="match status" value="1"/>
</dbReference>
<dbReference type="InterPro" id="IPR023772">
    <property type="entry name" value="DNA-bd_HTH_TetR-type_CS"/>
</dbReference>
<dbReference type="InterPro" id="IPR036271">
    <property type="entry name" value="Tet_transcr_reg_TetR-rel_C_sf"/>
</dbReference>
<evidence type="ECO:0000256" key="5">
    <source>
        <dbReference type="PROSITE-ProRule" id="PRU00335"/>
    </source>
</evidence>
<keyword evidence="1" id="KW-0678">Repressor</keyword>
<evidence type="ECO:0000256" key="4">
    <source>
        <dbReference type="ARBA" id="ARBA00023163"/>
    </source>
</evidence>
<protein>
    <submittedName>
        <fullName evidence="7">TetR/AcrR family transcriptional regulator C-terminal domain-containing protein</fullName>
    </submittedName>
</protein>
<reference evidence="8" key="1">
    <citation type="journal article" date="2019" name="Int. J. Syst. Evol. Microbiol.">
        <title>The Global Catalogue of Microorganisms (GCM) 10K type strain sequencing project: providing services to taxonomists for standard genome sequencing and annotation.</title>
        <authorList>
            <consortium name="The Broad Institute Genomics Platform"/>
            <consortium name="The Broad Institute Genome Sequencing Center for Infectious Disease"/>
            <person name="Wu L."/>
            <person name="Ma J."/>
        </authorList>
    </citation>
    <scope>NUCLEOTIDE SEQUENCE [LARGE SCALE GENOMIC DNA]</scope>
    <source>
        <strain evidence="8">ICMP 6774ER</strain>
    </source>
</reference>
<dbReference type="InterPro" id="IPR009057">
    <property type="entry name" value="Homeodomain-like_sf"/>
</dbReference>
<proteinExistence type="predicted"/>
<evidence type="ECO:0000313" key="8">
    <source>
        <dbReference type="Proteomes" id="UP001597368"/>
    </source>
</evidence>
<name>A0ABW4TCX0_9ACTN</name>
<dbReference type="PANTHER" id="PTHR30055:SF151">
    <property type="entry name" value="TRANSCRIPTIONAL REGULATORY PROTEIN"/>
    <property type="match status" value="1"/>
</dbReference>
<dbReference type="Pfam" id="PF00440">
    <property type="entry name" value="TetR_N"/>
    <property type="match status" value="1"/>
</dbReference>
<evidence type="ECO:0000256" key="1">
    <source>
        <dbReference type="ARBA" id="ARBA00022491"/>
    </source>
</evidence>
<dbReference type="SUPFAM" id="SSF46689">
    <property type="entry name" value="Homeodomain-like"/>
    <property type="match status" value="1"/>
</dbReference>
<dbReference type="PRINTS" id="PR00455">
    <property type="entry name" value="HTHTETR"/>
</dbReference>
<dbReference type="InterPro" id="IPR004111">
    <property type="entry name" value="Repressor_TetR_C"/>
</dbReference>
<dbReference type="Gene3D" id="1.10.10.60">
    <property type="entry name" value="Homeodomain-like"/>
    <property type="match status" value="1"/>
</dbReference>